<feature type="signal peptide" evidence="2">
    <location>
        <begin position="1"/>
        <end position="25"/>
    </location>
</feature>
<keyword evidence="1" id="KW-0812">Transmembrane</keyword>
<sequence length="309" mass="33037">MHGKKFLSVLLSAVFLVSTMGSAIAATPETVQAKLEMVESDTYGQPQTGSIMERINKLEKDYDGKHRTGSMMARTNAIYSSLYENAGAPSILAELNGIEWTIRHEVSAEPVETRVTDMETEVSGKTSEGTYNARIRKLADFAFGANALPIELTTVTGNTLVKIALTDEVTSKNVKKGDTVRFQVAEDVIVDGRLVIAKGEPGTAVVAKVQQARNFGRNAKLELTDYRVKTMDGTLVDCYVGAEAENEMKQYAMAAGASLAGIIILGPIGVIGGAFVKGKDINLPAGTEMFIQTKADASLYGVTTTLAAQ</sequence>
<evidence type="ECO:0000313" key="4">
    <source>
        <dbReference type="Proteomes" id="UP000543804"/>
    </source>
</evidence>
<comment type="caution">
    <text evidence="3">The sequence shown here is derived from an EMBL/GenBank/DDBJ whole genome shotgun (WGS) entry which is preliminary data.</text>
</comment>
<dbReference type="AlphaFoldDB" id="A0A848BB28"/>
<feature type="transmembrane region" description="Helical" evidence="1">
    <location>
        <begin position="251"/>
        <end position="276"/>
    </location>
</feature>
<feature type="chain" id="PRO_5032315755" evidence="2">
    <location>
        <begin position="26"/>
        <end position="309"/>
    </location>
</feature>
<protein>
    <submittedName>
        <fullName evidence="3">Uncharacterized protein</fullName>
    </submittedName>
</protein>
<dbReference type="EMBL" id="JABAFA010000019">
    <property type="protein sequence ID" value="NMD99115.1"/>
    <property type="molecule type" value="Genomic_DNA"/>
</dbReference>
<evidence type="ECO:0000313" key="3">
    <source>
        <dbReference type="EMBL" id="NMD99115.1"/>
    </source>
</evidence>
<keyword evidence="4" id="KW-1185">Reference proteome</keyword>
<organism evidence="3 4">
    <name type="scientific">Selenomonas bovis</name>
    <dbReference type="NCBI Taxonomy" id="416586"/>
    <lineage>
        <taxon>Bacteria</taxon>
        <taxon>Bacillati</taxon>
        <taxon>Bacillota</taxon>
        <taxon>Negativicutes</taxon>
        <taxon>Selenomonadales</taxon>
        <taxon>Selenomonadaceae</taxon>
        <taxon>Selenomonas</taxon>
    </lineage>
</organism>
<reference evidence="3 4" key="1">
    <citation type="submission" date="2020-04" db="EMBL/GenBank/DDBJ databases">
        <authorList>
            <person name="Hitch T.C.A."/>
            <person name="Wylensek D."/>
            <person name="Clavel T."/>
        </authorList>
    </citation>
    <scope>NUCLEOTIDE SEQUENCE [LARGE SCALE GENOMIC DNA]</scope>
    <source>
        <strain evidence="3 4">PG-130-P53-12</strain>
    </source>
</reference>
<dbReference type="Proteomes" id="UP000543804">
    <property type="component" value="Unassembled WGS sequence"/>
</dbReference>
<proteinExistence type="predicted"/>
<gene>
    <name evidence="3" type="ORF">HF878_06460</name>
</gene>
<accession>A0A848BB28</accession>
<name>A0A848BB28_9FIRM</name>
<evidence type="ECO:0000256" key="2">
    <source>
        <dbReference type="SAM" id="SignalP"/>
    </source>
</evidence>
<keyword evidence="1" id="KW-0472">Membrane</keyword>
<keyword evidence="1" id="KW-1133">Transmembrane helix</keyword>
<dbReference type="RefSeq" id="WP_170077536.1">
    <property type="nucleotide sequence ID" value="NZ_JABAFA010000019.1"/>
</dbReference>
<evidence type="ECO:0000256" key="1">
    <source>
        <dbReference type="SAM" id="Phobius"/>
    </source>
</evidence>
<keyword evidence="2" id="KW-0732">Signal</keyword>